<organism evidence="5 6">
    <name type="scientific">Peptostreptococcus russellii</name>
    <dbReference type="NCBI Taxonomy" id="215200"/>
    <lineage>
        <taxon>Bacteria</taxon>
        <taxon>Bacillati</taxon>
        <taxon>Bacillota</taxon>
        <taxon>Clostridia</taxon>
        <taxon>Peptostreptococcales</taxon>
        <taxon>Peptostreptococcaceae</taxon>
        <taxon>Peptostreptococcus</taxon>
    </lineage>
</organism>
<dbReference type="InterPro" id="IPR036059">
    <property type="entry name" value="TldD/PmbA_sf"/>
</dbReference>
<dbReference type="EMBL" id="FODF01000007">
    <property type="protein sequence ID" value="SEN62108.1"/>
    <property type="molecule type" value="Genomic_DNA"/>
</dbReference>
<dbReference type="Pfam" id="PF19289">
    <property type="entry name" value="PmbA_TldD_3rd"/>
    <property type="match status" value="1"/>
</dbReference>
<evidence type="ECO:0000259" key="4">
    <source>
        <dbReference type="Pfam" id="PF19290"/>
    </source>
</evidence>
<comment type="similarity">
    <text evidence="1">Belongs to the peptidase U62 family.</text>
</comment>
<dbReference type="Proteomes" id="UP000199512">
    <property type="component" value="Unassembled WGS sequence"/>
</dbReference>
<feature type="domain" description="Metalloprotease TldD/E N-terminal" evidence="2">
    <location>
        <begin position="21"/>
        <end position="83"/>
    </location>
</feature>
<dbReference type="InterPro" id="IPR002510">
    <property type="entry name" value="Metalloprtase-TldD/E_N"/>
</dbReference>
<evidence type="ECO:0000313" key="6">
    <source>
        <dbReference type="Proteomes" id="UP000199512"/>
    </source>
</evidence>
<dbReference type="InterPro" id="IPR047657">
    <property type="entry name" value="PmbA"/>
</dbReference>
<feature type="domain" description="Metalloprotease TldD/E central" evidence="4">
    <location>
        <begin position="112"/>
        <end position="212"/>
    </location>
</feature>
<dbReference type="Pfam" id="PF01523">
    <property type="entry name" value="PmbA_TldD_1st"/>
    <property type="match status" value="1"/>
</dbReference>
<name>A0A1H8I2F5_9FIRM</name>
<gene>
    <name evidence="5" type="ORF">SAMN05216454_1072</name>
</gene>
<feature type="domain" description="Metalloprotease TldD/E C-terminal" evidence="3">
    <location>
        <begin position="221"/>
        <end position="441"/>
    </location>
</feature>
<sequence>MNYKEFKEKIFKKAKEKFENCEIYINSVNTTVVSTYDDELEKFTISETAGVSFRGIFQNMEGYSYSEDISENSIDYLIDTAYQSMQVVGEKEKIYIYKPEKKEAISREFQSEKVESDKKIEKILGMYEVSKKMSDSIHQIEGKGVEISSRKYIANTYGLEKYEENSYAYVYSYAILKKNDEMKSGIEFELKDNFMDCDFERIAKYAVKKAEREFGAESVESGKYKVILINDEVSSLLSALESAFSAKSVQKNMSPLKGLLNEKIAFDKLTMKDVKVLPGTNIIESFDDEGVDKKDLEIIKDGVLKSFVHNIETADKDGVETTASAARSYKSTSFPGISNLLIEAGDTDFESLLEKMGDGLLITSIQGLHSGLNPVSGEFSVPCNGFLVESGKVKRAVNQIIMSSNIKEFLNSIVEIGSDSKITLDGSYVPSIMLENINISGS</sequence>
<accession>A0A1H8I2F5</accession>
<dbReference type="AlphaFoldDB" id="A0A1H8I2F5"/>
<dbReference type="Pfam" id="PF19290">
    <property type="entry name" value="PmbA_TldD_2nd"/>
    <property type="match status" value="1"/>
</dbReference>
<dbReference type="SUPFAM" id="SSF111283">
    <property type="entry name" value="Putative modulator of DNA gyrase, PmbA/TldD"/>
    <property type="match status" value="1"/>
</dbReference>
<keyword evidence="6" id="KW-1185">Reference proteome</keyword>
<evidence type="ECO:0000259" key="3">
    <source>
        <dbReference type="Pfam" id="PF19289"/>
    </source>
</evidence>
<dbReference type="RefSeq" id="WP_180366742.1">
    <property type="nucleotide sequence ID" value="NZ_FODF01000007.1"/>
</dbReference>
<dbReference type="InterPro" id="IPR045569">
    <property type="entry name" value="Metalloprtase-TldD/E_C"/>
</dbReference>
<evidence type="ECO:0000313" key="5">
    <source>
        <dbReference type="EMBL" id="SEN62108.1"/>
    </source>
</evidence>
<dbReference type="STRING" id="215200.SAMN05216454_1072"/>
<proteinExistence type="inferred from homology"/>
<protein>
    <submittedName>
        <fullName evidence="5">PmbA protein</fullName>
    </submittedName>
</protein>
<dbReference type="PANTHER" id="PTHR43421">
    <property type="entry name" value="METALLOPROTEASE PMBA"/>
    <property type="match status" value="1"/>
</dbReference>
<dbReference type="GO" id="GO:0005829">
    <property type="term" value="C:cytosol"/>
    <property type="evidence" value="ECO:0007669"/>
    <property type="project" value="TreeGrafter"/>
</dbReference>
<dbReference type="GO" id="GO:0006508">
    <property type="term" value="P:proteolysis"/>
    <property type="evidence" value="ECO:0007669"/>
    <property type="project" value="InterPro"/>
</dbReference>
<dbReference type="InterPro" id="IPR045570">
    <property type="entry name" value="Metalloprtase-TldD/E_cen_dom"/>
</dbReference>
<dbReference type="InterPro" id="IPR035068">
    <property type="entry name" value="TldD/PmbA_N"/>
</dbReference>
<reference evidence="5 6" key="1">
    <citation type="submission" date="2016-10" db="EMBL/GenBank/DDBJ databases">
        <authorList>
            <person name="de Groot N.N."/>
        </authorList>
    </citation>
    <scope>NUCLEOTIDE SEQUENCE [LARGE SCALE GENOMIC DNA]</scope>
    <source>
        <strain evidence="5 6">Calf135</strain>
    </source>
</reference>
<dbReference type="PANTHER" id="PTHR43421:SF1">
    <property type="entry name" value="METALLOPROTEASE PMBA"/>
    <property type="match status" value="1"/>
</dbReference>
<dbReference type="GO" id="GO:0008237">
    <property type="term" value="F:metallopeptidase activity"/>
    <property type="evidence" value="ECO:0007669"/>
    <property type="project" value="InterPro"/>
</dbReference>
<evidence type="ECO:0000256" key="1">
    <source>
        <dbReference type="ARBA" id="ARBA00005836"/>
    </source>
</evidence>
<evidence type="ECO:0000259" key="2">
    <source>
        <dbReference type="Pfam" id="PF01523"/>
    </source>
</evidence>
<dbReference type="Gene3D" id="3.30.2290.10">
    <property type="entry name" value="PmbA/TldD superfamily"/>
    <property type="match status" value="1"/>
</dbReference>